<keyword evidence="8 12" id="KW-0457">Lysine biosynthesis</keyword>
<evidence type="ECO:0000256" key="14">
    <source>
        <dbReference type="PIRSR" id="PIRSR001365-1"/>
    </source>
</evidence>
<dbReference type="OrthoDB" id="9782828at2"/>
<feature type="site" description="Part of a proton relay during catalysis" evidence="12">
    <location>
        <position position="112"/>
    </location>
</feature>
<dbReference type="EMBL" id="JQBK01000008">
    <property type="protein sequence ID" value="KRN87085.1"/>
    <property type="molecule type" value="Genomic_DNA"/>
</dbReference>
<dbReference type="GO" id="GO:0008840">
    <property type="term" value="F:4-hydroxy-tetrahydrodipicolinate synthase activity"/>
    <property type="evidence" value="ECO:0007669"/>
    <property type="project" value="UniProtKB-UniRule"/>
</dbReference>
<dbReference type="NCBIfam" id="TIGR00674">
    <property type="entry name" value="dapA"/>
    <property type="match status" value="1"/>
</dbReference>
<dbReference type="SUPFAM" id="SSF51569">
    <property type="entry name" value="Aldolase"/>
    <property type="match status" value="1"/>
</dbReference>
<dbReference type="PROSITE" id="PS00665">
    <property type="entry name" value="DHDPS_1"/>
    <property type="match status" value="1"/>
</dbReference>
<feature type="active site" description="Schiff-base intermediate with substrate" evidence="12 14">
    <location>
        <position position="166"/>
    </location>
</feature>
<evidence type="ECO:0000256" key="7">
    <source>
        <dbReference type="ARBA" id="ARBA00022915"/>
    </source>
</evidence>
<dbReference type="CDD" id="cd00950">
    <property type="entry name" value="DHDPS"/>
    <property type="match status" value="1"/>
</dbReference>
<dbReference type="AlphaFoldDB" id="A0A0R2KKU6"/>
<evidence type="ECO:0000256" key="6">
    <source>
        <dbReference type="ARBA" id="ARBA00022605"/>
    </source>
</evidence>
<evidence type="ECO:0000313" key="16">
    <source>
        <dbReference type="EMBL" id="KRN87085.1"/>
    </source>
</evidence>
<dbReference type="GO" id="GO:0019877">
    <property type="term" value="P:diaminopimelate biosynthetic process"/>
    <property type="evidence" value="ECO:0007669"/>
    <property type="project" value="UniProtKB-UniRule"/>
</dbReference>
<dbReference type="GO" id="GO:0005829">
    <property type="term" value="C:cytosol"/>
    <property type="evidence" value="ECO:0007669"/>
    <property type="project" value="TreeGrafter"/>
</dbReference>
<dbReference type="STRING" id="89059.LAC1533_1335"/>
<comment type="catalytic activity">
    <reaction evidence="11 12">
        <text>L-aspartate 4-semialdehyde + pyruvate = (2S,4S)-4-hydroxy-2,3,4,5-tetrahydrodipicolinate + H2O + H(+)</text>
        <dbReference type="Rhea" id="RHEA:34171"/>
        <dbReference type="ChEBI" id="CHEBI:15361"/>
        <dbReference type="ChEBI" id="CHEBI:15377"/>
        <dbReference type="ChEBI" id="CHEBI:15378"/>
        <dbReference type="ChEBI" id="CHEBI:67139"/>
        <dbReference type="ChEBI" id="CHEBI:537519"/>
        <dbReference type="EC" id="4.3.3.7"/>
    </reaction>
</comment>
<evidence type="ECO:0000256" key="4">
    <source>
        <dbReference type="ARBA" id="ARBA00012086"/>
    </source>
</evidence>
<evidence type="ECO:0000256" key="13">
    <source>
        <dbReference type="PIRNR" id="PIRNR001365"/>
    </source>
</evidence>
<dbReference type="PIRSF" id="PIRSF001365">
    <property type="entry name" value="DHDPS"/>
    <property type="match status" value="1"/>
</dbReference>
<dbReference type="PANTHER" id="PTHR12128:SF66">
    <property type="entry name" value="4-HYDROXY-2-OXOGLUTARATE ALDOLASE, MITOCHONDRIAL"/>
    <property type="match status" value="1"/>
</dbReference>
<protein>
    <recommendedName>
        <fullName evidence="4 12">4-hydroxy-tetrahydrodipicolinate synthase</fullName>
        <shortName evidence="12">HTPA synthase</shortName>
        <ecNumber evidence="4 12">4.3.3.7</ecNumber>
    </recommendedName>
</protein>
<dbReference type="GO" id="GO:0009089">
    <property type="term" value="P:lysine biosynthetic process via diaminopimelate"/>
    <property type="evidence" value="ECO:0007669"/>
    <property type="project" value="UniProtKB-UniRule"/>
</dbReference>
<dbReference type="UniPathway" id="UPA00034">
    <property type="reaction ID" value="UER00017"/>
</dbReference>
<comment type="subunit">
    <text evidence="12">Homotetramer; dimer of dimers.</text>
</comment>
<evidence type="ECO:0000256" key="11">
    <source>
        <dbReference type="ARBA" id="ARBA00047836"/>
    </source>
</evidence>
<evidence type="ECO:0000256" key="5">
    <source>
        <dbReference type="ARBA" id="ARBA00022490"/>
    </source>
</evidence>
<organism evidence="16 17">
    <name type="scientific">Ligilactobacillus acidipiscis</name>
    <dbReference type="NCBI Taxonomy" id="89059"/>
    <lineage>
        <taxon>Bacteria</taxon>
        <taxon>Bacillati</taxon>
        <taxon>Bacillota</taxon>
        <taxon>Bacilli</taxon>
        <taxon>Lactobacillales</taxon>
        <taxon>Lactobacillaceae</taxon>
        <taxon>Ligilactobacillus</taxon>
    </lineage>
</organism>
<evidence type="ECO:0000256" key="2">
    <source>
        <dbReference type="ARBA" id="ARBA00005120"/>
    </source>
</evidence>
<evidence type="ECO:0000313" key="17">
    <source>
        <dbReference type="Proteomes" id="UP000051491"/>
    </source>
</evidence>
<comment type="caution">
    <text evidence="12">Was originally thought to be a dihydrodipicolinate synthase (DHDPS), catalyzing the condensation of (S)-aspartate-beta-semialdehyde [(S)-ASA] and pyruvate to dihydrodipicolinate (DHDP). However, it was shown in E.coli that the product of the enzymatic reaction is not dihydrodipicolinate but in fact (4S)-4-hydroxy-2,3,4,5-tetrahydro-(2S)-dipicolinic acid (HTPA), and that the consecutive dehydration reaction leading to DHDP is not spontaneous but catalyzed by DapB.</text>
</comment>
<dbReference type="Proteomes" id="UP000051491">
    <property type="component" value="Unassembled WGS sequence"/>
</dbReference>
<keyword evidence="5 12" id="KW-0963">Cytoplasm</keyword>
<keyword evidence="6 12" id="KW-0028">Amino-acid biosynthesis</keyword>
<feature type="site" description="Part of a proton relay during catalysis" evidence="12">
    <location>
        <position position="48"/>
    </location>
</feature>
<dbReference type="PRINTS" id="PR00146">
    <property type="entry name" value="DHPICSNTHASE"/>
</dbReference>
<reference evidence="16 17" key="1">
    <citation type="journal article" date="2015" name="Genome Announc.">
        <title>Expanding the biotechnology potential of lactobacilli through comparative genomics of 213 strains and associated genera.</title>
        <authorList>
            <person name="Sun Z."/>
            <person name="Harris H.M."/>
            <person name="McCann A."/>
            <person name="Guo C."/>
            <person name="Argimon S."/>
            <person name="Zhang W."/>
            <person name="Yang X."/>
            <person name="Jeffery I.B."/>
            <person name="Cooney J.C."/>
            <person name="Kagawa T.F."/>
            <person name="Liu W."/>
            <person name="Song Y."/>
            <person name="Salvetti E."/>
            <person name="Wrobel A."/>
            <person name="Rasinkangas P."/>
            <person name="Parkhill J."/>
            <person name="Rea M.C."/>
            <person name="O'Sullivan O."/>
            <person name="Ritari J."/>
            <person name="Douillard F.P."/>
            <person name="Paul Ross R."/>
            <person name="Yang R."/>
            <person name="Briner A.E."/>
            <person name="Felis G.E."/>
            <person name="de Vos W.M."/>
            <person name="Barrangou R."/>
            <person name="Klaenhammer T.R."/>
            <person name="Caufield P.W."/>
            <person name="Cui Y."/>
            <person name="Zhang H."/>
            <person name="O'Toole P.W."/>
        </authorList>
    </citation>
    <scope>NUCLEOTIDE SEQUENCE [LARGE SCALE GENOMIC DNA]</scope>
    <source>
        <strain evidence="16 17">DSM 15353</strain>
    </source>
</reference>
<comment type="similarity">
    <text evidence="3 12 13">Belongs to the DapA family.</text>
</comment>
<name>A0A0R2KKU6_9LACO</name>
<gene>
    <name evidence="12" type="primary">dapA</name>
    <name evidence="16" type="ORF">IV43_GL002066</name>
</gene>
<dbReference type="InterPro" id="IPR005263">
    <property type="entry name" value="DapA"/>
</dbReference>
<accession>A0A0R2KKU6</accession>
<keyword evidence="7 12" id="KW-0220">Diaminopimelate biosynthesis</keyword>
<dbReference type="InterPro" id="IPR002220">
    <property type="entry name" value="DapA-like"/>
</dbReference>
<dbReference type="PATRIC" id="fig|89059.3.peg.2183"/>
<evidence type="ECO:0000256" key="15">
    <source>
        <dbReference type="PIRSR" id="PIRSR001365-2"/>
    </source>
</evidence>
<comment type="function">
    <text evidence="1 12">Catalyzes the condensation of (S)-aspartate-beta-semialdehyde [(S)-ASA] and pyruvate to 4-hydroxy-tetrahydrodipicolinate (HTPA).</text>
</comment>
<dbReference type="InterPro" id="IPR020624">
    <property type="entry name" value="Schiff_base-form_aldolases_CS"/>
</dbReference>
<dbReference type="Pfam" id="PF00701">
    <property type="entry name" value="DHDPS"/>
    <property type="match status" value="1"/>
</dbReference>
<feature type="binding site" evidence="12 15">
    <location>
        <position position="207"/>
    </location>
    <ligand>
        <name>pyruvate</name>
        <dbReference type="ChEBI" id="CHEBI:15361"/>
    </ligand>
</feature>
<comment type="caution">
    <text evidence="16">The sequence shown here is derived from an EMBL/GenBank/DDBJ whole genome shotgun (WGS) entry which is preliminary data.</text>
</comment>
<feature type="binding site" evidence="12 15">
    <location>
        <position position="49"/>
    </location>
    <ligand>
        <name>pyruvate</name>
        <dbReference type="ChEBI" id="CHEBI:15361"/>
    </ligand>
</feature>
<sequence>MKNLKLAQIITAMVTPYNENDELDTTRLKSLLEYLLKNGTQGVLINGTTGEGPNLSVAEKEEMIQQTIKIVNDRVPIIAGVGSNSTSATVADVQKISNYSDLSALLVVVPYYNKPDQAGMIAHFTMVADASKIPIVIYNIPGRTGVKMSVDTVLKLAEHPNIIGVKNCTGAADLAVLIQNAPEGFLVYSGEDEDALTVKVLGGAGIISVASHIFGNEMAQMYRDVDCGNVSEAGQNMRILIPKVAALLRLPSPAPVKAALNERNILVGDPRLPILPLDDEQQDFLEKVLSQE</sequence>
<comment type="subcellular location">
    <subcellularLocation>
        <location evidence="12">Cytoplasm</location>
    </subcellularLocation>
</comment>
<evidence type="ECO:0000256" key="8">
    <source>
        <dbReference type="ARBA" id="ARBA00023154"/>
    </source>
</evidence>
<evidence type="ECO:0000256" key="1">
    <source>
        <dbReference type="ARBA" id="ARBA00003294"/>
    </source>
</evidence>
<dbReference type="PANTHER" id="PTHR12128">
    <property type="entry name" value="DIHYDRODIPICOLINATE SYNTHASE"/>
    <property type="match status" value="1"/>
</dbReference>
<dbReference type="Gene3D" id="3.20.20.70">
    <property type="entry name" value="Aldolase class I"/>
    <property type="match status" value="1"/>
</dbReference>
<keyword evidence="10 12" id="KW-0704">Schiff base</keyword>
<dbReference type="InterPro" id="IPR013785">
    <property type="entry name" value="Aldolase_TIM"/>
</dbReference>
<evidence type="ECO:0000256" key="12">
    <source>
        <dbReference type="HAMAP-Rule" id="MF_00418"/>
    </source>
</evidence>
<dbReference type="SMART" id="SM01130">
    <property type="entry name" value="DHDPS"/>
    <property type="match status" value="1"/>
</dbReference>
<evidence type="ECO:0000256" key="9">
    <source>
        <dbReference type="ARBA" id="ARBA00023239"/>
    </source>
</evidence>
<comment type="pathway">
    <text evidence="2 12">Amino-acid biosynthesis; L-lysine biosynthesis via DAP pathway; (S)-tetrahydrodipicolinate from L-aspartate: step 3/4.</text>
</comment>
<feature type="active site" description="Proton donor/acceptor" evidence="12 14">
    <location>
        <position position="138"/>
    </location>
</feature>
<evidence type="ECO:0000256" key="3">
    <source>
        <dbReference type="ARBA" id="ARBA00007592"/>
    </source>
</evidence>
<dbReference type="RefSeq" id="WP_010494538.1">
    <property type="nucleotide sequence ID" value="NZ_JQBK01000008.1"/>
</dbReference>
<dbReference type="EC" id="4.3.3.7" evidence="4 12"/>
<evidence type="ECO:0000256" key="10">
    <source>
        <dbReference type="ARBA" id="ARBA00023270"/>
    </source>
</evidence>
<dbReference type="HAMAP" id="MF_00418">
    <property type="entry name" value="DapA"/>
    <property type="match status" value="1"/>
</dbReference>
<keyword evidence="9 12" id="KW-0456">Lyase</keyword>
<proteinExistence type="inferred from homology"/>